<dbReference type="InterPro" id="IPR006342">
    <property type="entry name" value="FkbM_mtfrase"/>
</dbReference>
<dbReference type="SUPFAM" id="SSF53335">
    <property type="entry name" value="S-adenosyl-L-methionine-dependent methyltransferases"/>
    <property type="match status" value="1"/>
</dbReference>
<evidence type="ECO:0000313" key="3">
    <source>
        <dbReference type="Proteomes" id="UP000264719"/>
    </source>
</evidence>
<dbReference type="NCBIfam" id="TIGR01444">
    <property type="entry name" value="fkbM_fam"/>
    <property type="match status" value="1"/>
</dbReference>
<dbReference type="Gene3D" id="3.40.50.150">
    <property type="entry name" value="Vaccinia Virus protein VP39"/>
    <property type="match status" value="1"/>
</dbReference>
<dbReference type="AlphaFoldDB" id="A0A348WIM4"/>
<dbReference type="Proteomes" id="UP000264719">
    <property type="component" value="Unassembled WGS sequence"/>
</dbReference>
<dbReference type="GO" id="GO:0008168">
    <property type="term" value="F:methyltransferase activity"/>
    <property type="evidence" value="ECO:0007669"/>
    <property type="project" value="UniProtKB-KW"/>
</dbReference>
<keyword evidence="2" id="KW-0489">Methyltransferase</keyword>
<reference evidence="2 3" key="1">
    <citation type="journal article" date="2018" name="Nat. Biotechnol.">
        <title>A standardized bacterial taxonomy based on genome phylogeny substantially revises the tree of life.</title>
        <authorList>
            <person name="Parks D.H."/>
            <person name="Chuvochina M."/>
            <person name="Waite D.W."/>
            <person name="Rinke C."/>
            <person name="Skarshewski A."/>
            <person name="Chaumeil P.A."/>
            <person name="Hugenholtz P."/>
        </authorList>
    </citation>
    <scope>NUCLEOTIDE SEQUENCE [LARGE SCALE GENOMIC DNA]</scope>
    <source>
        <strain evidence="2">UBA9169</strain>
    </source>
</reference>
<proteinExistence type="predicted"/>
<comment type="caution">
    <text evidence="2">The sequence shown here is derived from an EMBL/GenBank/DDBJ whole genome shotgun (WGS) entry which is preliminary data.</text>
</comment>
<protein>
    <submittedName>
        <fullName evidence="2">FkbM family methyltransferase</fullName>
    </submittedName>
</protein>
<feature type="domain" description="Methyltransferase FkbM" evidence="1">
    <location>
        <begin position="49"/>
        <end position="193"/>
    </location>
</feature>
<organism evidence="2 3">
    <name type="scientific">Roseovarius nubinhibens</name>
    <dbReference type="NCBI Taxonomy" id="314263"/>
    <lineage>
        <taxon>Bacteria</taxon>
        <taxon>Pseudomonadati</taxon>
        <taxon>Pseudomonadota</taxon>
        <taxon>Alphaproteobacteria</taxon>
        <taxon>Rhodobacterales</taxon>
        <taxon>Roseobacteraceae</taxon>
        <taxon>Roseovarius</taxon>
    </lineage>
</organism>
<dbReference type="RefSeq" id="WP_339852671.1">
    <property type="nucleotide sequence ID" value="NZ_CAXAXR010000003.1"/>
</dbReference>
<evidence type="ECO:0000313" key="2">
    <source>
        <dbReference type="EMBL" id="HAR54386.1"/>
    </source>
</evidence>
<dbReference type="EMBL" id="DMVW01000203">
    <property type="protein sequence ID" value="HAR54386.1"/>
    <property type="molecule type" value="Genomic_DNA"/>
</dbReference>
<dbReference type="GO" id="GO:0032259">
    <property type="term" value="P:methylation"/>
    <property type="evidence" value="ECO:0007669"/>
    <property type="project" value="UniProtKB-KW"/>
</dbReference>
<dbReference type="Pfam" id="PF05050">
    <property type="entry name" value="Methyltransf_21"/>
    <property type="match status" value="1"/>
</dbReference>
<dbReference type="InterPro" id="IPR029063">
    <property type="entry name" value="SAM-dependent_MTases_sf"/>
</dbReference>
<evidence type="ECO:0000259" key="1">
    <source>
        <dbReference type="Pfam" id="PF05050"/>
    </source>
</evidence>
<sequence length="219" mass="24552">MASLKKWLDRRRNPWKGVFYDAFKRWRRENGPARLYDYAGLPAGAVVLDIGAFRGEWSDLVLAAQPDCTIHAFEPHPGFAQGLREKFAGDARVIVHDFALGSEPGTLRLSDAGDASSGVAAHERAFEAQIVPVHQFFADTPLPRIDLAKLNIEGGEYDLLPALIAGGQIAAIARLQVQFHLFEPGFAALRDSIRHDLDKTHDCVWDYPFVWEEWQRQTS</sequence>
<name>A0A348WIM4_9RHOB</name>
<gene>
    <name evidence="2" type="ORF">DCS45_21300</name>
</gene>
<accession>A0A348WIM4</accession>
<keyword evidence="2" id="KW-0808">Transferase</keyword>